<dbReference type="EC" id="1.15.1.1" evidence="7"/>
<evidence type="ECO:0000259" key="8">
    <source>
        <dbReference type="Pfam" id="PF00081"/>
    </source>
</evidence>
<dbReference type="InterPro" id="IPR036314">
    <property type="entry name" value="SOD_C_sf"/>
</dbReference>
<dbReference type="PIRSF" id="PIRSF000349">
    <property type="entry name" value="SODismutase"/>
    <property type="match status" value="1"/>
</dbReference>
<evidence type="ECO:0000256" key="3">
    <source>
        <dbReference type="ARBA" id="ARBA00022862"/>
    </source>
</evidence>
<dbReference type="GO" id="GO:0005739">
    <property type="term" value="C:mitochondrion"/>
    <property type="evidence" value="ECO:0007669"/>
    <property type="project" value="TreeGrafter"/>
</dbReference>
<evidence type="ECO:0000259" key="9">
    <source>
        <dbReference type="Pfam" id="PF02777"/>
    </source>
</evidence>
<dbReference type="HOGENOM" id="CLU_031625_2_0_1"/>
<feature type="domain" description="Manganese/iron superoxide dismutase N-terminal" evidence="8">
    <location>
        <begin position="6"/>
        <end position="83"/>
    </location>
</feature>
<dbReference type="GO" id="GO:0030145">
    <property type="term" value="F:manganese ion binding"/>
    <property type="evidence" value="ECO:0007669"/>
    <property type="project" value="TreeGrafter"/>
</dbReference>
<dbReference type="FunCoup" id="A0A0C2XB96">
    <property type="interactions" value="266"/>
</dbReference>
<feature type="domain" description="Manganese/iron superoxide dismutase C-terminal" evidence="9">
    <location>
        <begin position="98"/>
        <end position="197"/>
    </location>
</feature>
<dbReference type="PROSITE" id="PS00088">
    <property type="entry name" value="SOD_MN"/>
    <property type="match status" value="1"/>
</dbReference>
<protein>
    <recommendedName>
        <fullName evidence="7">Superoxide dismutase</fullName>
        <ecNumber evidence="7">1.15.1.1</ecNumber>
    </recommendedName>
</protein>
<dbReference type="Gene3D" id="1.10.287.990">
    <property type="entry name" value="Fe,Mn superoxide dismutase (SOD) domain"/>
    <property type="match status" value="1"/>
</dbReference>
<accession>A0A0C2XB96</accession>
<evidence type="ECO:0000256" key="4">
    <source>
        <dbReference type="ARBA" id="ARBA00023002"/>
    </source>
</evidence>
<dbReference type="OrthoDB" id="239262at2759"/>
<dbReference type="InterPro" id="IPR036324">
    <property type="entry name" value="Mn/Fe_SOD_N_sf"/>
</dbReference>
<dbReference type="InterPro" id="IPR019833">
    <property type="entry name" value="Mn/Fe_SOD_BS"/>
</dbReference>
<evidence type="ECO:0000256" key="7">
    <source>
        <dbReference type="RuleBase" id="RU000414"/>
    </source>
</evidence>
<dbReference type="InParanoid" id="A0A0C2XB96"/>
<evidence type="ECO:0000256" key="5">
    <source>
        <dbReference type="ARBA" id="ARBA00049204"/>
    </source>
</evidence>
<feature type="binding site" evidence="6">
    <location>
        <position position="30"/>
    </location>
    <ligand>
        <name>Mn(2+)</name>
        <dbReference type="ChEBI" id="CHEBI:29035"/>
    </ligand>
</feature>
<keyword evidence="4 7" id="KW-0560">Oxidoreductase</keyword>
<dbReference type="InterPro" id="IPR050265">
    <property type="entry name" value="Fe/Mn_Superoxide_Dismutase"/>
</dbReference>
<evidence type="ECO:0000313" key="10">
    <source>
        <dbReference type="EMBL" id="KIL66616.1"/>
    </source>
</evidence>
<dbReference type="InterPro" id="IPR019832">
    <property type="entry name" value="Mn/Fe_SOD_C"/>
</dbReference>
<feature type="binding site" evidence="6">
    <location>
        <position position="168"/>
    </location>
    <ligand>
        <name>Mn(2+)</name>
        <dbReference type="ChEBI" id="CHEBI:29035"/>
    </ligand>
</feature>
<dbReference type="SMR" id="A0A0C2XB96"/>
<name>A0A0C2XB96_AMAMK</name>
<dbReference type="SUPFAM" id="SSF46609">
    <property type="entry name" value="Fe,Mn superoxide dismutase (SOD), N-terminal domain"/>
    <property type="match status" value="1"/>
</dbReference>
<comment type="catalytic activity">
    <reaction evidence="5 7">
        <text>2 superoxide + 2 H(+) = H2O2 + O2</text>
        <dbReference type="Rhea" id="RHEA:20696"/>
        <dbReference type="ChEBI" id="CHEBI:15378"/>
        <dbReference type="ChEBI" id="CHEBI:15379"/>
        <dbReference type="ChEBI" id="CHEBI:16240"/>
        <dbReference type="ChEBI" id="CHEBI:18421"/>
        <dbReference type="EC" id="1.15.1.1"/>
    </reaction>
</comment>
<reference evidence="10 11" key="1">
    <citation type="submission" date="2014-04" db="EMBL/GenBank/DDBJ databases">
        <title>Evolutionary Origins and Diversification of the Mycorrhizal Mutualists.</title>
        <authorList>
            <consortium name="DOE Joint Genome Institute"/>
            <consortium name="Mycorrhizal Genomics Consortium"/>
            <person name="Kohler A."/>
            <person name="Kuo A."/>
            <person name="Nagy L.G."/>
            <person name="Floudas D."/>
            <person name="Copeland A."/>
            <person name="Barry K.W."/>
            <person name="Cichocki N."/>
            <person name="Veneault-Fourrey C."/>
            <person name="LaButti K."/>
            <person name="Lindquist E.A."/>
            <person name="Lipzen A."/>
            <person name="Lundell T."/>
            <person name="Morin E."/>
            <person name="Murat C."/>
            <person name="Riley R."/>
            <person name="Ohm R."/>
            <person name="Sun H."/>
            <person name="Tunlid A."/>
            <person name="Henrissat B."/>
            <person name="Grigoriev I.V."/>
            <person name="Hibbett D.S."/>
            <person name="Martin F."/>
        </authorList>
    </citation>
    <scope>NUCLEOTIDE SEQUENCE [LARGE SCALE GENOMIC DNA]</scope>
    <source>
        <strain evidence="10 11">Koide BX008</strain>
    </source>
</reference>
<evidence type="ECO:0000256" key="6">
    <source>
        <dbReference type="PIRSR" id="PIRSR000349-1"/>
    </source>
</evidence>
<sequence length="209" mass="24357">MRTTPHELPKLPYGYDALEPYVSKQIMELHHTKHHKMYVDMLNSAEEAYDKAESTRERMAIQSALRFNGGGHLNHSLFWMNLAPPSDKNKGNGGVLKDGPLKDAINKSFGDCDTMRKEFNKMTSAVQGSGWGWVGYNPLVDQLELIPTHNQDPLLTHIPIIGVDIWEHSYYLQYFNEKDRYLENIWKCINFEEAEKRYREARKQKTRKN</sequence>
<comment type="similarity">
    <text evidence="1 7">Belongs to the iron/manganese superoxide dismutase family.</text>
</comment>
<keyword evidence="11" id="KW-1185">Reference proteome</keyword>
<evidence type="ECO:0000256" key="2">
    <source>
        <dbReference type="ARBA" id="ARBA00022723"/>
    </source>
</evidence>
<dbReference type="FunFam" id="1.10.287.990:FF:000001">
    <property type="entry name" value="Superoxide dismutase"/>
    <property type="match status" value="1"/>
</dbReference>
<dbReference type="Pfam" id="PF02777">
    <property type="entry name" value="Sod_Fe_C"/>
    <property type="match status" value="1"/>
</dbReference>
<dbReference type="SUPFAM" id="SSF54719">
    <property type="entry name" value="Fe,Mn superoxide dismutase (SOD), C-terminal domain"/>
    <property type="match status" value="1"/>
</dbReference>
<feature type="binding site" evidence="6">
    <location>
        <position position="164"/>
    </location>
    <ligand>
        <name>Mn(2+)</name>
        <dbReference type="ChEBI" id="CHEBI:29035"/>
    </ligand>
</feature>
<organism evidence="10 11">
    <name type="scientific">Amanita muscaria (strain Koide BX008)</name>
    <dbReference type="NCBI Taxonomy" id="946122"/>
    <lineage>
        <taxon>Eukaryota</taxon>
        <taxon>Fungi</taxon>
        <taxon>Dikarya</taxon>
        <taxon>Basidiomycota</taxon>
        <taxon>Agaricomycotina</taxon>
        <taxon>Agaricomycetes</taxon>
        <taxon>Agaricomycetidae</taxon>
        <taxon>Agaricales</taxon>
        <taxon>Pluteineae</taxon>
        <taxon>Amanitaceae</taxon>
        <taxon>Amanita</taxon>
    </lineage>
</organism>
<proteinExistence type="inferred from homology"/>
<gene>
    <name evidence="10" type="ORF">M378DRAFT_185934</name>
</gene>
<dbReference type="STRING" id="946122.A0A0C2XB96"/>
<dbReference type="InterPro" id="IPR001189">
    <property type="entry name" value="Mn/Fe_SOD"/>
</dbReference>
<dbReference type="GO" id="GO:0004784">
    <property type="term" value="F:superoxide dismutase activity"/>
    <property type="evidence" value="ECO:0007669"/>
    <property type="project" value="UniProtKB-EC"/>
</dbReference>
<dbReference type="InterPro" id="IPR019831">
    <property type="entry name" value="Mn/Fe_SOD_N"/>
</dbReference>
<feature type="binding site" evidence="6">
    <location>
        <position position="75"/>
    </location>
    <ligand>
        <name>Mn(2+)</name>
        <dbReference type="ChEBI" id="CHEBI:29035"/>
    </ligand>
</feature>
<dbReference type="FunFam" id="3.55.40.20:FF:000004">
    <property type="entry name" value="Superoxide dismutase [Fe]"/>
    <property type="match status" value="1"/>
</dbReference>
<dbReference type="EMBL" id="KN818235">
    <property type="protein sequence ID" value="KIL66616.1"/>
    <property type="molecule type" value="Genomic_DNA"/>
</dbReference>
<dbReference type="PANTHER" id="PTHR11404">
    <property type="entry name" value="SUPEROXIDE DISMUTASE 2"/>
    <property type="match status" value="1"/>
</dbReference>
<dbReference type="AlphaFoldDB" id="A0A0C2XB96"/>
<dbReference type="Gene3D" id="3.55.40.20">
    <property type="entry name" value="Iron/manganese superoxide dismutase, C-terminal domain"/>
    <property type="match status" value="1"/>
</dbReference>
<keyword evidence="2 6" id="KW-0479">Metal-binding</keyword>
<comment type="function">
    <text evidence="7">Destroys radicals which are normally produced within the cells and which are toxic to biological systems.</text>
</comment>
<evidence type="ECO:0000256" key="1">
    <source>
        <dbReference type="ARBA" id="ARBA00008714"/>
    </source>
</evidence>
<dbReference type="Pfam" id="PF00081">
    <property type="entry name" value="Sod_Fe_N"/>
    <property type="match status" value="1"/>
</dbReference>
<dbReference type="Proteomes" id="UP000054549">
    <property type="component" value="Unassembled WGS sequence"/>
</dbReference>
<evidence type="ECO:0000313" key="11">
    <source>
        <dbReference type="Proteomes" id="UP000054549"/>
    </source>
</evidence>
<keyword evidence="3" id="KW-0049">Antioxidant</keyword>
<dbReference type="PANTHER" id="PTHR11404:SF6">
    <property type="entry name" value="SUPEROXIDE DISMUTASE [MN], MITOCHONDRIAL"/>
    <property type="match status" value="1"/>
</dbReference>
<dbReference type="PRINTS" id="PR01703">
    <property type="entry name" value="MNSODISMTASE"/>
</dbReference>